<evidence type="ECO:0000313" key="4">
    <source>
        <dbReference type="Proteomes" id="UP000319897"/>
    </source>
</evidence>
<evidence type="ECO:0008006" key="5">
    <source>
        <dbReference type="Google" id="ProtNLM"/>
    </source>
</evidence>
<keyword evidence="2" id="KW-0812">Transmembrane</keyword>
<evidence type="ECO:0000256" key="1">
    <source>
        <dbReference type="SAM" id="MobiDB-lite"/>
    </source>
</evidence>
<organism evidence="3 4">
    <name type="scientific">Sandaracinobacter neustonicus</name>
    <dbReference type="NCBI Taxonomy" id="1715348"/>
    <lineage>
        <taxon>Bacteria</taxon>
        <taxon>Pseudomonadati</taxon>
        <taxon>Pseudomonadota</taxon>
        <taxon>Alphaproteobacteria</taxon>
        <taxon>Sphingomonadales</taxon>
        <taxon>Sphingosinicellaceae</taxon>
        <taxon>Sandaracinobacter</taxon>
    </lineage>
</organism>
<feature type="transmembrane region" description="Helical" evidence="2">
    <location>
        <begin position="62"/>
        <end position="84"/>
    </location>
</feature>
<comment type="caution">
    <text evidence="3">The sequence shown here is derived from an EMBL/GenBank/DDBJ whole genome shotgun (WGS) entry which is preliminary data.</text>
</comment>
<name>A0A501XSN7_9SPHN</name>
<dbReference type="Proteomes" id="UP000319897">
    <property type="component" value="Unassembled WGS sequence"/>
</dbReference>
<sequence length="160" mass="16168">MVVGTPDSAPGEGGAAIPPRSIVETWTEVVADAGGLVRAEAALARAETERNLRVVGRESAKVIAGGMLALMALVFLTVAAVVALAALVGLLPSLLIVAALCALIGWLLISKGLDGVSGQPILPDRALKRLSRDLGAMADRAPVPDMPPPGPKVGGVREAA</sequence>
<protein>
    <recommendedName>
        <fullName evidence="5">Phage holin family protein</fullName>
    </recommendedName>
</protein>
<evidence type="ECO:0000313" key="3">
    <source>
        <dbReference type="EMBL" id="TPE63681.1"/>
    </source>
</evidence>
<feature type="transmembrane region" description="Helical" evidence="2">
    <location>
        <begin position="90"/>
        <end position="109"/>
    </location>
</feature>
<keyword evidence="2" id="KW-1133">Transmembrane helix</keyword>
<reference evidence="3 4" key="1">
    <citation type="submission" date="2019-06" db="EMBL/GenBank/DDBJ databases">
        <authorList>
            <person name="Lee I."/>
            <person name="Jang G.I."/>
            <person name="Hwang C.Y."/>
        </authorList>
    </citation>
    <scope>NUCLEOTIDE SEQUENCE [LARGE SCALE GENOMIC DNA]</scope>
    <source>
        <strain evidence="3 4">PAMC 28131</strain>
    </source>
</reference>
<dbReference type="InterPro" id="IPR009937">
    <property type="entry name" value="Phage_holin_3_6"/>
</dbReference>
<evidence type="ECO:0000256" key="2">
    <source>
        <dbReference type="SAM" id="Phobius"/>
    </source>
</evidence>
<accession>A0A501XSN7</accession>
<keyword evidence="4" id="KW-1185">Reference proteome</keyword>
<proteinExistence type="predicted"/>
<dbReference type="AlphaFoldDB" id="A0A501XSN7"/>
<gene>
    <name evidence="3" type="ORF">FJQ54_02150</name>
</gene>
<feature type="region of interest" description="Disordered" evidence="1">
    <location>
        <begin position="138"/>
        <end position="160"/>
    </location>
</feature>
<keyword evidence="2" id="KW-0472">Membrane</keyword>
<dbReference type="Pfam" id="PF07332">
    <property type="entry name" value="Phage_holin_3_6"/>
    <property type="match status" value="1"/>
</dbReference>
<dbReference type="EMBL" id="VFSU01000011">
    <property type="protein sequence ID" value="TPE63681.1"/>
    <property type="molecule type" value="Genomic_DNA"/>
</dbReference>